<sequence>YYALDITYFKSSLDSHLLNLLWNNYPVIRKRLQVVVHVLCHCHMIESCCRPVHSNLNR</sequence>
<name>A0A445I2C8_GLYSO</name>
<dbReference type="Proteomes" id="UP000289340">
    <property type="component" value="Chromosome 11"/>
</dbReference>
<evidence type="ECO:0000313" key="1">
    <source>
        <dbReference type="EMBL" id="RZB80072.1"/>
    </source>
</evidence>
<dbReference type="EMBL" id="QZWG01000011">
    <property type="protein sequence ID" value="RZB80072.1"/>
    <property type="molecule type" value="Genomic_DNA"/>
</dbReference>
<organism evidence="1 2">
    <name type="scientific">Glycine soja</name>
    <name type="common">Wild soybean</name>
    <dbReference type="NCBI Taxonomy" id="3848"/>
    <lineage>
        <taxon>Eukaryota</taxon>
        <taxon>Viridiplantae</taxon>
        <taxon>Streptophyta</taxon>
        <taxon>Embryophyta</taxon>
        <taxon>Tracheophyta</taxon>
        <taxon>Spermatophyta</taxon>
        <taxon>Magnoliopsida</taxon>
        <taxon>eudicotyledons</taxon>
        <taxon>Gunneridae</taxon>
        <taxon>Pentapetalae</taxon>
        <taxon>rosids</taxon>
        <taxon>fabids</taxon>
        <taxon>Fabales</taxon>
        <taxon>Fabaceae</taxon>
        <taxon>Papilionoideae</taxon>
        <taxon>50 kb inversion clade</taxon>
        <taxon>NPAAA clade</taxon>
        <taxon>indigoferoid/millettioid clade</taxon>
        <taxon>Phaseoleae</taxon>
        <taxon>Glycine</taxon>
        <taxon>Glycine subgen. Soja</taxon>
    </lineage>
</organism>
<dbReference type="AlphaFoldDB" id="A0A445I2C8"/>
<gene>
    <name evidence="1" type="ORF">D0Y65_030000</name>
</gene>
<comment type="caution">
    <text evidence="1">The sequence shown here is derived from an EMBL/GenBank/DDBJ whole genome shotgun (WGS) entry which is preliminary data.</text>
</comment>
<feature type="non-terminal residue" evidence="1">
    <location>
        <position position="1"/>
    </location>
</feature>
<evidence type="ECO:0000313" key="2">
    <source>
        <dbReference type="Proteomes" id="UP000289340"/>
    </source>
</evidence>
<keyword evidence="2" id="KW-1185">Reference proteome</keyword>
<reference evidence="1 2" key="1">
    <citation type="submission" date="2018-09" db="EMBL/GenBank/DDBJ databases">
        <title>A high-quality reference genome of wild soybean provides a powerful tool to mine soybean genomes.</title>
        <authorList>
            <person name="Xie M."/>
            <person name="Chung C.Y.L."/>
            <person name="Li M.-W."/>
            <person name="Wong F.-L."/>
            <person name="Chan T.-F."/>
            <person name="Lam H.-M."/>
        </authorList>
    </citation>
    <scope>NUCLEOTIDE SEQUENCE [LARGE SCALE GENOMIC DNA]</scope>
    <source>
        <strain evidence="2">cv. W05</strain>
        <tissue evidence="1">Hypocotyl of etiolated seedlings</tissue>
    </source>
</reference>
<protein>
    <submittedName>
        <fullName evidence="1">Uncharacterized protein</fullName>
    </submittedName>
</protein>
<accession>A0A445I2C8</accession>
<proteinExistence type="predicted"/>